<dbReference type="PANTHER" id="PTHR45527">
    <property type="entry name" value="NONRIBOSOMAL PEPTIDE SYNTHETASE"/>
    <property type="match status" value="1"/>
</dbReference>
<dbReference type="PROSITE" id="PS50075">
    <property type="entry name" value="CARRIER"/>
    <property type="match status" value="1"/>
</dbReference>
<dbReference type="Gene3D" id="3.30.300.30">
    <property type="match status" value="2"/>
</dbReference>
<dbReference type="Proteomes" id="UP000756132">
    <property type="component" value="Chromosome 11"/>
</dbReference>
<dbReference type="Gene3D" id="3.40.50.150">
    <property type="entry name" value="Vaccinia Virus protein VP39"/>
    <property type="match status" value="1"/>
</dbReference>
<dbReference type="NCBIfam" id="TIGR01733">
    <property type="entry name" value="AA-adenyl-dom"/>
    <property type="match status" value="1"/>
</dbReference>
<evidence type="ECO:0000256" key="3">
    <source>
        <dbReference type="ARBA" id="ARBA00022598"/>
    </source>
</evidence>
<dbReference type="InterPro" id="IPR010071">
    <property type="entry name" value="AA_adenyl_dom"/>
</dbReference>
<dbReference type="PANTHER" id="PTHR45527:SF1">
    <property type="entry name" value="FATTY ACID SYNTHASE"/>
    <property type="match status" value="1"/>
</dbReference>
<dbReference type="GO" id="GO:0043041">
    <property type="term" value="P:amino acid activation for nonribosomal peptide biosynthetic process"/>
    <property type="evidence" value="ECO:0007669"/>
    <property type="project" value="TreeGrafter"/>
</dbReference>
<dbReference type="InterPro" id="IPR020806">
    <property type="entry name" value="PKS_PP-bd"/>
</dbReference>
<dbReference type="SUPFAM" id="SSF52777">
    <property type="entry name" value="CoA-dependent acyltransferases"/>
    <property type="match status" value="4"/>
</dbReference>
<reference evidence="5" key="2">
    <citation type="journal article" date="2022" name="Microb. Genom.">
        <title>A chromosome-scale genome assembly of the tomato pathogen Cladosporium fulvum reveals a compartmentalized genome architecture and the presence of a dispensable chromosome.</title>
        <authorList>
            <person name="Zaccaron A.Z."/>
            <person name="Chen L.H."/>
            <person name="Samaras A."/>
            <person name="Stergiopoulos I."/>
        </authorList>
    </citation>
    <scope>NUCLEOTIDE SEQUENCE</scope>
    <source>
        <strain evidence="5">Race5_Kim</strain>
    </source>
</reference>
<dbReference type="Gene3D" id="3.30.559.30">
    <property type="entry name" value="Nonribosomal peptide synthetase, condensation domain"/>
    <property type="match status" value="2"/>
</dbReference>
<dbReference type="Gene3D" id="1.10.1200.10">
    <property type="entry name" value="ACP-like"/>
    <property type="match status" value="1"/>
</dbReference>
<keyword evidence="6" id="KW-1185">Reference proteome</keyword>
<dbReference type="CDD" id="cd05930">
    <property type="entry name" value="A_NRPS"/>
    <property type="match status" value="1"/>
</dbReference>
<dbReference type="PROSITE" id="PS00012">
    <property type="entry name" value="PHOSPHOPANTETHEINE"/>
    <property type="match status" value="1"/>
</dbReference>
<dbReference type="Gene3D" id="3.30.559.10">
    <property type="entry name" value="Chloramphenicol acetyltransferase-like domain"/>
    <property type="match status" value="2"/>
</dbReference>
<dbReference type="Pfam" id="PF00550">
    <property type="entry name" value="PP-binding"/>
    <property type="match status" value="1"/>
</dbReference>
<evidence type="ECO:0000256" key="2">
    <source>
        <dbReference type="ARBA" id="ARBA00022553"/>
    </source>
</evidence>
<feature type="domain" description="Carrier" evidence="4">
    <location>
        <begin position="1417"/>
        <end position="1491"/>
    </location>
</feature>
<dbReference type="SUPFAM" id="SSF53335">
    <property type="entry name" value="S-adenosyl-L-methionine-dependent methyltransferases"/>
    <property type="match status" value="1"/>
</dbReference>
<dbReference type="Pfam" id="PF00501">
    <property type="entry name" value="AMP-binding"/>
    <property type="match status" value="1"/>
</dbReference>
<dbReference type="InterPro" id="IPR045851">
    <property type="entry name" value="AMP-bd_C_sf"/>
</dbReference>
<dbReference type="InterPro" id="IPR001242">
    <property type="entry name" value="Condensation_dom"/>
</dbReference>
<dbReference type="SUPFAM" id="SSF56801">
    <property type="entry name" value="Acetyl-CoA synthetase-like"/>
    <property type="match status" value="1"/>
</dbReference>
<name>A0A9Q8PKA6_PASFU</name>
<dbReference type="Pfam" id="PF08241">
    <property type="entry name" value="Methyltransf_11"/>
    <property type="match status" value="1"/>
</dbReference>
<dbReference type="KEGG" id="ffu:CLAFUR5_13278"/>
<dbReference type="InterPro" id="IPR000873">
    <property type="entry name" value="AMP-dep_synth/lig_dom"/>
</dbReference>
<dbReference type="InterPro" id="IPR006162">
    <property type="entry name" value="Ppantetheine_attach_site"/>
</dbReference>
<dbReference type="GO" id="GO:0031177">
    <property type="term" value="F:phosphopantetheine binding"/>
    <property type="evidence" value="ECO:0007669"/>
    <property type="project" value="InterPro"/>
</dbReference>
<dbReference type="InterPro" id="IPR023213">
    <property type="entry name" value="CAT-like_dom_sf"/>
</dbReference>
<gene>
    <name evidence="5" type="ORF">CLAFUR5_13278</name>
</gene>
<dbReference type="Pfam" id="PF00668">
    <property type="entry name" value="Condensation"/>
    <property type="match status" value="2"/>
</dbReference>
<proteinExistence type="predicted"/>
<dbReference type="Gene3D" id="3.40.50.980">
    <property type="match status" value="2"/>
</dbReference>
<dbReference type="GO" id="GO:0008757">
    <property type="term" value="F:S-adenosylmethionine-dependent methyltransferase activity"/>
    <property type="evidence" value="ECO:0007669"/>
    <property type="project" value="InterPro"/>
</dbReference>
<dbReference type="RefSeq" id="XP_047768399.1">
    <property type="nucleotide sequence ID" value="XM_047912426.1"/>
</dbReference>
<reference evidence="5" key="1">
    <citation type="submission" date="2021-12" db="EMBL/GenBank/DDBJ databases">
        <authorList>
            <person name="Zaccaron A."/>
            <person name="Stergiopoulos I."/>
        </authorList>
    </citation>
    <scope>NUCLEOTIDE SEQUENCE</scope>
    <source>
        <strain evidence="5">Race5_Kim</strain>
    </source>
</reference>
<protein>
    <submittedName>
        <fullName evidence="5">Nonribosomal peptide synthetase</fullName>
    </submittedName>
</protein>
<dbReference type="Gene3D" id="2.30.38.10">
    <property type="entry name" value="Luciferase, Domain 3"/>
    <property type="match status" value="1"/>
</dbReference>
<dbReference type="SUPFAM" id="SSF47336">
    <property type="entry name" value="ACP-like"/>
    <property type="match status" value="1"/>
</dbReference>
<keyword evidence="3" id="KW-0436">Ligase</keyword>
<dbReference type="InterPro" id="IPR009081">
    <property type="entry name" value="PP-bd_ACP"/>
</dbReference>
<dbReference type="GeneID" id="71993156"/>
<dbReference type="SMART" id="SM00823">
    <property type="entry name" value="PKS_PP"/>
    <property type="match status" value="1"/>
</dbReference>
<sequence length="1956" mass="218529">MPTTSVDREQSYHRISTSSVMASWDGVAKTLKERLDWHVDRCNHMITTPLPVRLDSGALRAALQALQERHPILCAKSGLAGRHTHANYQELHTINTDRPDHGLDFVKRAHQELCKPFDDTEPRWRAALFRDDKDQWLLSIVMHHEDFDRYSLRVLWHDFTKICRAIYHALNPFSYLEPLALGYEGDGIAGCRAQGIRASDTDQQVRYLAKELDGSRAAGLLIDKPRPASPRGQMAAYEFRIEGRTYHVLKDYCRTHQVTHSALLRAAFRAAHYRITGMEDSVIGTCISGRDQQRLQHQIGYFANTLCLRLPVLEEDTFGSLVHYAQGAFKTALEAEDVSSRKLRTASLSEERNGTHSDSPSLFFNVHDQVVIEAKMFGEVDGEAIFMPGLCAKLATDCDLEVNIDADVDHFEGVALYDVDLFTKDTIRGLIGVFLAILRHALESANIPVGCIPLQDDTCDVNSERRLEQQNCDSTRESSIVDIFTETAASCPDHVAIKDITMQLTYNQLHERSDHLARWLRWRGLAAETLIAVLAPRSCLATIAFLGILKANLAYVPLDVNAPAGRFETVLSSLPGQKRLVLLGADVQIPEMSLTKGSADFAWISAALVQPAEEVSPCDIEYPSASSLAYCMFTSGSTGKPKGVKIEHRGVVSMAKHNNFTIAKTAHLSNLAFDASIWEIFVPLLNGGTVVCIDYLTSLVPDSLCEVIKNERIQAVMITPGLLRQCQEVHPTMFRSLHSLYVVGDRFDPIDAVKISHDLDGTVFNAYGPTECTVISTIYEVQKQDSFPNGVPIGKAVSNARVHIMDPKQRRVPAGVLGEIVITGRGLARGYLDRALEAGRFIDIVIDGEQERGYRTGDRARYRLDGQLEMFGRMDRQTKVRGHRVELAEIESAILCNKQVSDVAVVRCEQSTPDSAAMVAFLVAHEDKSTGGTEHGEHISAWTEHYDSTTYSNLQDVELDSLGHDFVGWVSMLDEQPIPKTEMQEWLSDTIATITDMQEPGHVLEVGTGTGMILFNLRKGLRSYVGIEPSKRAAEFVEKAISSMPDLADRVKIHVGEASDLDGLTDIHPELVLLNSVVQYFPSQDYFTQTCTTLIHLPGVQRIVFGDIRTFALYRDFLASIAVYKLGNEARKSDVRQYIADKVDREEELLVDPAFFYVLQDRFPSVIEHVEILPKIMPATNELSAFRYTAVLHTRCPEEKARQIHEISESAWIDFRALGMTKDTLSHFLGTSSHAPIIAVRNIPHSKTVRERYLVEALDSQDPETNGEASWISTAADAARQCASMDALDLIEIGRRACYHAEVSCARQFSQRGGLDVVFHRQQSSCEGARVLFKFPSDHEISRRMTSSPLVLSQKSKIVSDVLTDLRNRLPSYMVPDRLHLRDRLPLNANGKVDRKELTNQALSLQQEQRTKHGPKTPCNKLQALLREEFEAVLGVQIDIDESFFDVGGHSLSAIRLAAKLTSRCNAKVTAKNIFASPTVRGLAQVLTDRLPDYEGRHISDDRHGSYQPFGLISTDVPDDFVDRELLPKVQHLETKVIDAYRPTYAQRLFLQAGKSGKSLGADTYYLDLPADVDRRLLEKSCRAIVERFDIFRTVFVRVSNGIYAVVLENGMVSISLQNTDGDLDDALASTWTTDSQSLTNAEPLLHIAIIAKPDVTVRLAFRMSHAIYDGLSLEHLTNTLHCLYTGLSLPPASSFTTYLQHAYSTRGLGREFWRTYLQSSTITSLRNDEESDDSEASYWAQHTIRVPRSMLINGITQATIFTTAYAQALAKETGSNEVLFGRLVSGRHDLPGDSTAIVGPCNAIVPIRIRLQPETDVSTLLNQVQTHCLDSLSFETIGLDDIVANCTDWPHDTQHLWSYVLYQDFSTQSMFAGKEVAWKNLPYRGPPIHELDVGGVVDQDSGDFTVFMYARRRSCSEEVVDRMLRSLCQSFLKMSGGGGEDHDIVAQPDYREKMF</sequence>
<dbReference type="InterPro" id="IPR013216">
    <property type="entry name" value="Methyltransf_11"/>
</dbReference>
<organism evidence="5 6">
    <name type="scientific">Passalora fulva</name>
    <name type="common">Tomato leaf mold</name>
    <name type="synonym">Cladosporium fulvum</name>
    <dbReference type="NCBI Taxonomy" id="5499"/>
    <lineage>
        <taxon>Eukaryota</taxon>
        <taxon>Fungi</taxon>
        <taxon>Dikarya</taxon>
        <taxon>Ascomycota</taxon>
        <taxon>Pezizomycotina</taxon>
        <taxon>Dothideomycetes</taxon>
        <taxon>Dothideomycetidae</taxon>
        <taxon>Mycosphaerellales</taxon>
        <taxon>Mycosphaerellaceae</taxon>
        <taxon>Fulvia</taxon>
    </lineage>
</organism>
<dbReference type="GO" id="GO:0044550">
    <property type="term" value="P:secondary metabolite biosynthetic process"/>
    <property type="evidence" value="ECO:0007669"/>
    <property type="project" value="TreeGrafter"/>
</dbReference>
<keyword evidence="1" id="KW-0596">Phosphopantetheine</keyword>
<evidence type="ECO:0000313" key="6">
    <source>
        <dbReference type="Proteomes" id="UP000756132"/>
    </source>
</evidence>
<dbReference type="CDD" id="cd02440">
    <property type="entry name" value="AdoMet_MTases"/>
    <property type="match status" value="1"/>
</dbReference>
<dbReference type="GO" id="GO:0016874">
    <property type="term" value="F:ligase activity"/>
    <property type="evidence" value="ECO:0007669"/>
    <property type="project" value="UniProtKB-KW"/>
</dbReference>
<accession>A0A9Q8PKA6</accession>
<evidence type="ECO:0000256" key="1">
    <source>
        <dbReference type="ARBA" id="ARBA00022450"/>
    </source>
</evidence>
<dbReference type="OrthoDB" id="3641063at2759"/>
<evidence type="ECO:0000313" key="5">
    <source>
        <dbReference type="EMBL" id="UJO24033.1"/>
    </source>
</evidence>
<dbReference type="InterPro" id="IPR029063">
    <property type="entry name" value="SAM-dependent_MTases_sf"/>
</dbReference>
<dbReference type="EMBL" id="CP090173">
    <property type="protein sequence ID" value="UJO24033.1"/>
    <property type="molecule type" value="Genomic_DNA"/>
</dbReference>
<dbReference type="InterPro" id="IPR036736">
    <property type="entry name" value="ACP-like_sf"/>
</dbReference>
<evidence type="ECO:0000259" key="4">
    <source>
        <dbReference type="PROSITE" id="PS50075"/>
    </source>
</evidence>
<dbReference type="GO" id="GO:0005737">
    <property type="term" value="C:cytoplasm"/>
    <property type="evidence" value="ECO:0007669"/>
    <property type="project" value="TreeGrafter"/>
</dbReference>
<keyword evidence="2" id="KW-0597">Phosphoprotein</keyword>